<dbReference type="SUPFAM" id="SSF141571">
    <property type="entry name" value="Pentapeptide repeat-like"/>
    <property type="match status" value="1"/>
</dbReference>
<proteinExistence type="predicted"/>
<name>A0ABW8LUX3_9ACTN</name>
<evidence type="ECO:0000313" key="2">
    <source>
        <dbReference type="EMBL" id="MFK4268001.1"/>
    </source>
</evidence>
<dbReference type="EMBL" id="JBJDQH010000008">
    <property type="protein sequence ID" value="MFK4268001.1"/>
    <property type="molecule type" value="Genomic_DNA"/>
</dbReference>
<dbReference type="InterPro" id="IPR001646">
    <property type="entry name" value="5peptide_repeat"/>
</dbReference>
<evidence type="ECO:0000313" key="3">
    <source>
        <dbReference type="Proteomes" id="UP001620295"/>
    </source>
</evidence>
<protein>
    <submittedName>
        <fullName evidence="2">Pentapeptide repeat-containing protein</fullName>
    </submittedName>
</protein>
<accession>A0ABW8LUX3</accession>
<dbReference type="RefSeq" id="WP_404747099.1">
    <property type="nucleotide sequence ID" value="NZ_JBJDQH010000008.1"/>
</dbReference>
<comment type="caution">
    <text evidence="2">The sequence shown here is derived from an EMBL/GenBank/DDBJ whole genome shotgun (WGS) entry which is preliminary data.</text>
</comment>
<organism evidence="2 3">
    <name type="scientific">Streptomyces milbemycinicus</name>
    <dbReference type="NCBI Taxonomy" id="476552"/>
    <lineage>
        <taxon>Bacteria</taxon>
        <taxon>Bacillati</taxon>
        <taxon>Actinomycetota</taxon>
        <taxon>Actinomycetes</taxon>
        <taxon>Kitasatosporales</taxon>
        <taxon>Streptomycetaceae</taxon>
        <taxon>Streptomyces</taxon>
    </lineage>
</organism>
<dbReference type="Gene3D" id="2.160.20.80">
    <property type="entry name" value="E3 ubiquitin-protein ligase SopA"/>
    <property type="match status" value="1"/>
</dbReference>
<gene>
    <name evidence="2" type="ORF">ACI2L5_24125</name>
</gene>
<sequence>MAQISRQGSRIARIKNPTAPKLPPSLRAAEERDTLEDDAIIKGVRYESTHFVGLEAEAVEFESCMFENTRFTGTELRRSQFSDSAFNTCDFSQVTAHDVSLIRCTITGSRITGSSWKSGTFRDVRIEGCISAPAMYRYMKLYSVVFTDCKMAGADFQSTSMHNVRFDNCDLTGAQFSNAQMGTVRFENCTLNNVGGAASLKGATVQGPGSMELALSLAREAGILFEDY</sequence>
<reference evidence="2 3" key="1">
    <citation type="submission" date="2024-11" db="EMBL/GenBank/DDBJ databases">
        <title>The Natural Products Discovery Center: Release of the First 8490 Sequenced Strains for Exploring Actinobacteria Biosynthetic Diversity.</title>
        <authorList>
            <person name="Kalkreuter E."/>
            <person name="Kautsar S.A."/>
            <person name="Yang D."/>
            <person name="Bader C.D."/>
            <person name="Teijaro C.N."/>
            <person name="Fluegel L."/>
            <person name="Davis C.M."/>
            <person name="Simpson J.R."/>
            <person name="Lauterbach L."/>
            <person name="Steele A.D."/>
            <person name="Gui C."/>
            <person name="Meng S."/>
            <person name="Li G."/>
            <person name="Viehrig K."/>
            <person name="Ye F."/>
            <person name="Su P."/>
            <person name="Kiefer A.F."/>
            <person name="Nichols A."/>
            <person name="Cepeda A.J."/>
            <person name="Yan W."/>
            <person name="Fan B."/>
            <person name="Jiang Y."/>
            <person name="Adhikari A."/>
            <person name="Zheng C.-J."/>
            <person name="Schuster L."/>
            <person name="Cowan T.M."/>
            <person name="Smanski M.J."/>
            <person name="Chevrette M.G."/>
            <person name="De Carvalho L.P.S."/>
            <person name="Shen B."/>
        </authorList>
    </citation>
    <scope>NUCLEOTIDE SEQUENCE [LARGE SCALE GENOMIC DNA]</scope>
    <source>
        <strain evidence="2 3">NPDC020863</strain>
    </source>
</reference>
<evidence type="ECO:0000256" key="1">
    <source>
        <dbReference type="SAM" id="MobiDB-lite"/>
    </source>
</evidence>
<dbReference type="InterPro" id="IPR052949">
    <property type="entry name" value="PA_immunity-related"/>
</dbReference>
<dbReference type="Pfam" id="PF00805">
    <property type="entry name" value="Pentapeptide"/>
    <property type="match status" value="1"/>
</dbReference>
<dbReference type="PANTHER" id="PTHR42999:SF1">
    <property type="entry name" value="PENTAPEPTIDE REPEAT-CONTAINING PROTEIN"/>
    <property type="match status" value="1"/>
</dbReference>
<keyword evidence="3" id="KW-1185">Reference proteome</keyword>
<dbReference type="Proteomes" id="UP001620295">
    <property type="component" value="Unassembled WGS sequence"/>
</dbReference>
<feature type="region of interest" description="Disordered" evidence="1">
    <location>
        <begin position="1"/>
        <end position="31"/>
    </location>
</feature>
<dbReference type="PANTHER" id="PTHR42999">
    <property type="entry name" value="ANTIBIOTIC RESISTANCE PROTEIN MCBG"/>
    <property type="match status" value="1"/>
</dbReference>
<dbReference type="Pfam" id="PF13599">
    <property type="entry name" value="Pentapeptide_4"/>
    <property type="match status" value="1"/>
</dbReference>